<organism evidence="2">
    <name type="scientific">Trypanosoma vivax (strain Y486)</name>
    <dbReference type="NCBI Taxonomy" id="1055687"/>
    <lineage>
        <taxon>Eukaryota</taxon>
        <taxon>Discoba</taxon>
        <taxon>Euglenozoa</taxon>
        <taxon>Kinetoplastea</taxon>
        <taxon>Metakinetoplastina</taxon>
        <taxon>Trypanosomatida</taxon>
        <taxon>Trypanosomatidae</taxon>
        <taxon>Trypanosoma</taxon>
        <taxon>Duttonella</taxon>
    </lineage>
</organism>
<feature type="region of interest" description="Disordered" evidence="1">
    <location>
        <begin position="697"/>
        <end position="721"/>
    </location>
</feature>
<feature type="region of interest" description="Disordered" evidence="1">
    <location>
        <begin position="323"/>
        <end position="385"/>
    </location>
</feature>
<feature type="region of interest" description="Disordered" evidence="1">
    <location>
        <begin position="629"/>
        <end position="677"/>
    </location>
</feature>
<reference evidence="2" key="1">
    <citation type="journal article" date="2012" name="Proc. Natl. Acad. Sci. U.S.A.">
        <title>Antigenic diversity is generated by distinct evolutionary mechanisms in African trypanosome species.</title>
        <authorList>
            <person name="Jackson A.P."/>
            <person name="Berry A."/>
            <person name="Aslett M."/>
            <person name="Allison H.C."/>
            <person name="Burton P."/>
            <person name="Vavrova-Anderson J."/>
            <person name="Brown R."/>
            <person name="Browne H."/>
            <person name="Corton N."/>
            <person name="Hauser H."/>
            <person name="Gamble J."/>
            <person name="Gilderthorp R."/>
            <person name="Marcello L."/>
            <person name="McQuillan J."/>
            <person name="Otto T.D."/>
            <person name="Quail M.A."/>
            <person name="Sanders M.J."/>
            <person name="van Tonder A."/>
            <person name="Ginger M.L."/>
            <person name="Field M.C."/>
            <person name="Barry J.D."/>
            <person name="Hertz-Fowler C."/>
            <person name="Berriman M."/>
        </authorList>
    </citation>
    <scope>NUCLEOTIDE SEQUENCE</scope>
    <source>
        <strain evidence="2">Y486</strain>
    </source>
</reference>
<evidence type="ECO:0000313" key="2">
    <source>
        <dbReference type="EMBL" id="CCC52108.1"/>
    </source>
</evidence>
<feature type="region of interest" description="Disordered" evidence="1">
    <location>
        <begin position="568"/>
        <end position="611"/>
    </location>
</feature>
<feature type="compositionally biased region" description="Basic and acidic residues" evidence="1">
    <location>
        <begin position="323"/>
        <end position="333"/>
    </location>
</feature>
<dbReference type="AlphaFoldDB" id="G0U898"/>
<gene>
    <name evidence="2" type="ORF">TVY486_1011510</name>
</gene>
<proteinExistence type="predicted"/>
<protein>
    <submittedName>
        <fullName evidence="2">Uncharacterized protein</fullName>
    </submittedName>
</protein>
<accession>G0U898</accession>
<dbReference type="VEuPathDB" id="TriTrypDB:TvY486_1011510"/>
<sequence length="759" mass="81274">MVEPVPSEETQMATDGVRAFKRFLWNLFLTHSRVPIEVESDGKSVRYLTKQGYQLIIDSLVSSGVLERWFPAQRDNVTQCEIGLFGSEQCRSAVWSAMILAGGRRSGVYDSNENSICALTNTEPAQVNVDDNSIDDLPSRARDGVEWCILSSVMLKYISSAPNAFFNESGTGLGGPEVGKVSGEVLSVKEVAPSDDTSATVGESDVLENTGSLCMNLSATRCQTSSKMDDATVDVKEPHSRSVMPTDCNCVSSVCGRTLDVDSSTVDAVYAALESETSVSEAPATSTPVQKHISPCIPEDAPVAVSHVSSNWDCPPRKLSLRSKTDTSFEKTHATMAQSPEESTGRCRAPALGATRQSKRAPTPPLTTVSVRRSSPPPRPRRSLLTSSSINLLRGPELGVAAAMTRQIPVAVDNGEPVLGVAQRREHPVFNITPPEICRLTRACLIDNATNSTKSTAIAADPLSRVPSRTNAGLLVRRADKRSSVAKVSSFCEEGSNNRAAVGHPVDGVADVSLDVITGSMDQDASNADISGSSVERTVVKALVSLETARQKDRDALSRYVAVHEEISEESSHKISQAETTTTYNAEKLPGSRGTIQSDDAPSLKLRGSKVESSPILWGEDRFTTASTMEERARSDMRLGVPTSSHVSEGQDAKKAGSPAPSLLPPHRQASTSEQVELPKTLKSRLTCNVKTLAGRIPNSGMEAAPSQVTGRPPPPRSPSQRALSCFKNNRGSMMVAPTIPLTRCLSANKLSDKRTTTT</sequence>
<evidence type="ECO:0000256" key="1">
    <source>
        <dbReference type="SAM" id="MobiDB-lite"/>
    </source>
</evidence>
<dbReference type="EMBL" id="HE573026">
    <property type="protein sequence ID" value="CCC52108.1"/>
    <property type="molecule type" value="Genomic_DNA"/>
</dbReference>
<name>G0U898_TRYVY</name>